<sequence>MTQGTGNNISARLHHRWPFKEGAPHSHRPGLQAQAISVPIASYLKRAPSRCHDHLEPVGEGFVYLGR</sequence>
<keyword evidence="3" id="KW-1185">Reference proteome</keyword>
<name>A0A545VFB9_9HYPO</name>
<feature type="compositionally biased region" description="Polar residues" evidence="1">
    <location>
        <begin position="1"/>
        <end position="10"/>
    </location>
</feature>
<reference evidence="2 3" key="1">
    <citation type="journal article" date="2019" name="Appl. Microbiol. Biotechnol.">
        <title>Genome sequence of Isaria javanica and comparative genome analysis insights into family S53 peptidase evolution in fungal entomopathogens.</title>
        <authorList>
            <person name="Lin R."/>
            <person name="Zhang X."/>
            <person name="Xin B."/>
            <person name="Zou M."/>
            <person name="Gao Y."/>
            <person name="Qin F."/>
            <person name="Hu Q."/>
            <person name="Xie B."/>
            <person name="Cheng X."/>
        </authorList>
    </citation>
    <scope>NUCLEOTIDE SEQUENCE [LARGE SCALE GENOMIC DNA]</scope>
    <source>
        <strain evidence="2 3">IJ1G</strain>
    </source>
</reference>
<accession>A0A545VFB9</accession>
<gene>
    <name evidence="2" type="ORF">IF1G_00337</name>
</gene>
<organism evidence="2 3">
    <name type="scientific">Cordyceps javanica</name>
    <dbReference type="NCBI Taxonomy" id="43265"/>
    <lineage>
        <taxon>Eukaryota</taxon>
        <taxon>Fungi</taxon>
        <taxon>Dikarya</taxon>
        <taxon>Ascomycota</taxon>
        <taxon>Pezizomycotina</taxon>
        <taxon>Sordariomycetes</taxon>
        <taxon>Hypocreomycetidae</taxon>
        <taxon>Hypocreales</taxon>
        <taxon>Cordycipitaceae</taxon>
        <taxon>Cordyceps</taxon>
    </lineage>
</organism>
<dbReference type="EMBL" id="SPUK01000001">
    <property type="protein sequence ID" value="TQW00406.1"/>
    <property type="molecule type" value="Genomic_DNA"/>
</dbReference>
<evidence type="ECO:0000313" key="3">
    <source>
        <dbReference type="Proteomes" id="UP000315783"/>
    </source>
</evidence>
<dbReference type="Proteomes" id="UP000315783">
    <property type="component" value="Unassembled WGS sequence"/>
</dbReference>
<evidence type="ECO:0000313" key="2">
    <source>
        <dbReference type="EMBL" id="TQW00406.1"/>
    </source>
</evidence>
<feature type="region of interest" description="Disordered" evidence="1">
    <location>
        <begin position="1"/>
        <end position="29"/>
    </location>
</feature>
<comment type="caution">
    <text evidence="2">The sequence shown here is derived from an EMBL/GenBank/DDBJ whole genome shotgun (WGS) entry which is preliminary data.</text>
</comment>
<dbReference type="AlphaFoldDB" id="A0A545VFB9"/>
<evidence type="ECO:0000256" key="1">
    <source>
        <dbReference type="SAM" id="MobiDB-lite"/>
    </source>
</evidence>
<protein>
    <submittedName>
        <fullName evidence="2">Uncharacterized protein</fullName>
    </submittedName>
</protein>
<proteinExistence type="predicted"/>